<dbReference type="OrthoDB" id="5205528at2759"/>
<evidence type="ECO:0000256" key="3">
    <source>
        <dbReference type="ARBA" id="ARBA00023098"/>
    </source>
</evidence>
<gene>
    <name evidence="10" type="primary">LOC115629834</name>
</gene>
<dbReference type="SUPFAM" id="SSF56024">
    <property type="entry name" value="Phospholipase D/nuclease"/>
    <property type="match status" value="1"/>
</dbReference>
<dbReference type="RefSeq" id="XP_030382271.1">
    <property type="nucleotide sequence ID" value="XM_030526411.1"/>
</dbReference>
<dbReference type="AlphaFoldDB" id="A0A6J2U0Q5"/>
<keyword evidence="7" id="KW-0472">Membrane</keyword>
<dbReference type="GO" id="GO:0034587">
    <property type="term" value="P:piRNA processing"/>
    <property type="evidence" value="ECO:0007669"/>
    <property type="project" value="TreeGrafter"/>
</dbReference>
<keyword evidence="7" id="KW-1133">Transmembrane helix</keyword>
<keyword evidence="3" id="KW-0443">Lipid metabolism</keyword>
<evidence type="ECO:0000256" key="4">
    <source>
        <dbReference type="ARBA" id="ARBA00038012"/>
    </source>
</evidence>
<dbReference type="GeneID" id="115629834"/>
<evidence type="ECO:0000313" key="9">
    <source>
        <dbReference type="Proteomes" id="UP000504634"/>
    </source>
</evidence>
<evidence type="ECO:0000256" key="6">
    <source>
        <dbReference type="ARBA" id="ARBA00043167"/>
    </source>
</evidence>
<dbReference type="Pfam" id="PF13091">
    <property type="entry name" value="PLDc_2"/>
    <property type="match status" value="1"/>
</dbReference>
<sequence length="379" mass="43331">MFALFERHPLLAAFTIGVCTVLASEIIWSAFHHVRNRKRRADEDVVEDDDKFEENDTNAAAHALNFEFTNMIDNNFVAAAEDKADIENEDENEAQVEGIVEIGEANKFEIENVASFKIEDLFEDEDDDMIEFENAIPFNIEDEFRDKIKLDIIKIEDEFGAKDADKIKIEDVEEDQFTIEDVGADYSDSDDMVAGEADANADDSVDESLSPIGDPNSILPIRSMKYITMLLDLAVYSIDITMCSISSLLLMEALKRAVDRGVIVRIISSHNMINIVKAKAWYPVNVRIPFRGPLLTFKTKHTFCIVDGVKRVEEIMAASGYQLKWKPFRSVFIVGTFNWTRACNCSITYDKVLITPLYDEYERMWKNCKMIRNLYNKSK</sequence>
<dbReference type="Gene3D" id="3.30.870.10">
    <property type="entry name" value="Endonuclease Chain A"/>
    <property type="match status" value="1"/>
</dbReference>
<reference evidence="10" key="1">
    <citation type="submission" date="2025-08" db="UniProtKB">
        <authorList>
            <consortium name="RefSeq"/>
        </authorList>
    </citation>
    <scope>IDENTIFICATION</scope>
    <source>
        <strain evidence="10">11010-0011.00</strain>
        <tissue evidence="10">Whole body</tissue>
    </source>
</reference>
<dbReference type="InterPro" id="IPR025202">
    <property type="entry name" value="PLD-like_dom"/>
</dbReference>
<dbReference type="GO" id="GO:0016042">
    <property type="term" value="P:lipid catabolic process"/>
    <property type="evidence" value="ECO:0007669"/>
    <property type="project" value="UniProtKB-KW"/>
</dbReference>
<protein>
    <recommendedName>
        <fullName evidence="5">Mitochondrial cardiolipin hydrolase</fullName>
    </recommendedName>
    <alternativeName>
        <fullName evidence="6">Mitochondrial phospholipase</fullName>
    </alternativeName>
</protein>
<keyword evidence="7" id="KW-0812">Transmembrane</keyword>
<evidence type="ECO:0000313" key="10">
    <source>
        <dbReference type="RefSeq" id="XP_030382271.1"/>
    </source>
</evidence>
<dbReference type="GO" id="GO:0016891">
    <property type="term" value="F:RNA endonuclease activity producing 5'-phosphomonoesters, hydrolytic mechanism"/>
    <property type="evidence" value="ECO:0007669"/>
    <property type="project" value="TreeGrafter"/>
</dbReference>
<proteinExistence type="inferred from homology"/>
<keyword evidence="2" id="KW-0442">Lipid degradation</keyword>
<evidence type="ECO:0000256" key="2">
    <source>
        <dbReference type="ARBA" id="ARBA00022963"/>
    </source>
</evidence>
<keyword evidence="9" id="KW-1185">Reference proteome</keyword>
<feature type="transmembrane region" description="Helical" evidence="7">
    <location>
        <begin position="12"/>
        <end position="31"/>
    </location>
</feature>
<accession>A0A6J2U0Q5</accession>
<evidence type="ECO:0000259" key="8">
    <source>
        <dbReference type="Pfam" id="PF13091"/>
    </source>
</evidence>
<keyword evidence="1" id="KW-0378">Hydrolase</keyword>
<organism evidence="9 10">
    <name type="scientific">Drosophila lebanonensis</name>
    <name type="common">Fruit fly</name>
    <name type="synonym">Scaptodrosophila lebanonensis</name>
    <dbReference type="NCBI Taxonomy" id="7225"/>
    <lineage>
        <taxon>Eukaryota</taxon>
        <taxon>Metazoa</taxon>
        <taxon>Ecdysozoa</taxon>
        <taxon>Arthropoda</taxon>
        <taxon>Hexapoda</taxon>
        <taxon>Insecta</taxon>
        <taxon>Pterygota</taxon>
        <taxon>Neoptera</taxon>
        <taxon>Endopterygota</taxon>
        <taxon>Diptera</taxon>
        <taxon>Brachycera</taxon>
        <taxon>Muscomorpha</taxon>
        <taxon>Ephydroidea</taxon>
        <taxon>Drosophilidae</taxon>
        <taxon>Scaptodrosophila</taxon>
    </lineage>
</organism>
<evidence type="ECO:0000256" key="5">
    <source>
        <dbReference type="ARBA" id="ARBA00040549"/>
    </source>
</evidence>
<name>A0A6J2U0Q5_DROLE</name>
<dbReference type="InterPro" id="IPR051406">
    <property type="entry name" value="PLD_domain"/>
</dbReference>
<evidence type="ECO:0000256" key="7">
    <source>
        <dbReference type="SAM" id="Phobius"/>
    </source>
</evidence>
<dbReference type="GO" id="GO:0005739">
    <property type="term" value="C:mitochondrion"/>
    <property type="evidence" value="ECO:0007669"/>
    <property type="project" value="TreeGrafter"/>
</dbReference>
<comment type="similarity">
    <text evidence="4">Belongs to the phospholipase D family. MitoPLD/Zucchini subfamily.</text>
</comment>
<dbReference type="PANTHER" id="PTHR43856:SF1">
    <property type="entry name" value="MITOCHONDRIAL CARDIOLIPIN HYDROLASE"/>
    <property type="match status" value="1"/>
</dbReference>
<dbReference type="PANTHER" id="PTHR43856">
    <property type="entry name" value="CARDIOLIPIN HYDROLASE"/>
    <property type="match status" value="1"/>
</dbReference>
<feature type="domain" description="Phospholipase D-like" evidence="8">
    <location>
        <begin position="230"/>
        <end position="365"/>
    </location>
</feature>
<dbReference type="Proteomes" id="UP000504634">
    <property type="component" value="Unplaced"/>
</dbReference>
<evidence type="ECO:0000256" key="1">
    <source>
        <dbReference type="ARBA" id="ARBA00022801"/>
    </source>
</evidence>